<dbReference type="PROSITE" id="PS51229">
    <property type="entry name" value="DCUN1"/>
    <property type="match status" value="1"/>
</dbReference>
<dbReference type="Pfam" id="PF03556">
    <property type="entry name" value="Cullin_binding"/>
    <property type="match status" value="1"/>
</dbReference>
<dbReference type="AlphaFoldDB" id="U6L0M1"/>
<dbReference type="InterPro" id="IPR014764">
    <property type="entry name" value="DCN-prot"/>
</dbReference>
<evidence type="ECO:0000259" key="3">
    <source>
        <dbReference type="PROSITE" id="PS51229"/>
    </source>
</evidence>
<proteinExistence type="predicted"/>
<evidence type="ECO:0000256" key="2">
    <source>
        <dbReference type="SAM" id="MobiDB-lite"/>
    </source>
</evidence>
<dbReference type="InterPro" id="IPR005176">
    <property type="entry name" value="PONY_dom"/>
</dbReference>
<dbReference type="GO" id="GO:0000151">
    <property type="term" value="C:ubiquitin ligase complex"/>
    <property type="evidence" value="ECO:0007669"/>
    <property type="project" value="TreeGrafter"/>
</dbReference>
<dbReference type="Gene3D" id="1.10.238.200">
    <property type="entry name" value="Cullin, PONY binding domain"/>
    <property type="match status" value="2"/>
</dbReference>
<dbReference type="EMBL" id="HG675595">
    <property type="protein sequence ID" value="CDJ41315.1"/>
    <property type="molecule type" value="Genomic_DNA"/>
</dbReference>
<dbReference type="GeneID" id="25252099"/>
<dbReference type="GO" id="GO:0031624">
    <property type="term" value="F:ubiquitin conjugating enzyme binding"/>
    <property type="evidence" value="ECO:0007669"/>
    <property type="project" value="TreeGrafter"/>
</dbReference>
<gene>
    <name evidence="4" type="ORF">ETH_00014710</name>
</gene>
<dbReference type="PANTHER" id="PTHR12281">
    <property type="entry name" value="RP42 RELATED"/>
    <property type="match status" value="1"/>
</dbReference>
<name>U6L0M1_EIMTE</name>
<dbReference type="VEuPathDB" id="ToxoDB:ETH2_0711900"/>
<dbReference type="RefSeq" id="XP_013232065.1">
    <property type="nucleotide sequence ID" value="XM_013376611.1"/>
</dbReference>
<dbReference type="Proteomes" id="UP000030747">
    <property type="component" value="Unassembled WGS sequence"/>
</dbReference>
<dbReference type="Gene3D" id="1.10.238.10">
    <property type="entry name" value="EF-hand"/>
    <property type="match status" value="1"/>
</dbReference>
<dbReference type="OrthoDB" id="309581at2759"/>
<evidence type="ECO:0000313" key="4">
    <source>
        <dbReference type="EMBL" id="CDJ41315.1"/>
    </source>
</evidence>
<dbReference type="OMA" id="PHEPDKM"/>
<protein>
    <recommendedName>
        <fullName evidence="1">Defective in cullin neddylation protein</fullName>
    </recommendedName>
</protein>
<dbReference type="GO" id="GO:0097602">
    <property type="term" value="F:cullin family protein binding"/>
    <property type="evidence" value="ECO:0007669"/>
    <property type="project" value="TreeGrafter"/>
</dbReference>
<dbReference type="InterPro" id="IPR042460">
    <property type="entry name" value="DCN1-like_PONY"/>
</dbReference>
<comment type="function">
    <text evidence="1">Neddylation of cullins play an essential role in the regulation of SCF-type complexes activity.</text>
</comment>
<reference evidence="4" key="1">
    <citation type="submission" date="2013-10" db="EMBL/GenBank/DDBJ databases">
        <title>Genomic analysis of the causative agents of coccidiosis in chickens.</title>
        <authorList>
            <person name="Reid A.J."/>
            <person name="Blake D."/>
            <person name="Billington K."/>
            <person name="Browne H."/>
            <person name="Dunn M."/>
            <person name="Hung S."/>
            <person name="Kawahara F."/>
            <person name="Miranda-Saavedra D."/>
            <person name="Mourier T."/>
            <person name="Nagra H."/>
            <person name="Otto T.D."/>
            <person name="Rawlings N."/>
            <person name="Sanchez A."/>
            <person name="Sanders M."/>
            <person name="Subramaniam C."/>
            <person name="Tay Y."/>
            <person name="Dear P."/>
            <person name="Doerig C."/>
            <person name="Gruber A."/>
            <person name="Parkinson J."/>
            <person name="Shirley M."/>
            <person name="Wan K.L."/>
            <person name="Berriman M."/>
            <person name="Tomley F."/>
            <person name="Pain A."/>
        </authorList>
    </citation>
    <scope>NUCLEOTIDE SEQUENCE [LARGE SCALE GENOMIC DNA]</scope>
    <source>
        <strain evidence="4">Houghton</strain>
    </source>
</reference>
<organism evidence="4 5">
    <name type="scientific">Eimeria tenella</name>
    <name type="common">Coccidian parasite</name>
    <dbReference type="NCBI Taxonomy" id="5802"/>
    <lineage>
        <taxon>Eukaryota</taxon>
        <taxon>Sar</taxon>
        <taxon>Alveolata</taxon>
        <taxon>Apicomplexa</taxon>
        <taxon>Conoidasida</taxon>
        <taxon>Coccidia</taxon>
        <taxon>Eucoccidiorida</taxon>
        <taxon>Eimeriorina</taxon>
        <taxon>Eimeriidae</taxon>
        <taxon>Eimeria</taxon>
    </lineage>
</organism>
<evidence type="ECO:0000313" key="5">
    <source>
        <dbReference type="Proteomes" id="UP000030747"/>
    </source>
</evidence>
<feature type="domain" description="DCUN1" evidence="3">
    <location>
        <begin position="1"/>
        <end position="251"/>
    </location>
</feature>
<dbReference type="VEuPathDB" id="ToxoDB:ETH_00014710"/>
<sequence>MALFFDKYAVCEPGAAGAAAATGAAAAAAAAAAGKAIQGEGLERLSGDLGVGLDDIFFLVFAFHCGCRTQGVITREDFLRGLRSLGVDTLQGLQGLVQQQQQAPYRDRQLLRRVYSFAFVYSLEPQQKQLPTDLAVAYWQLLLQPLQWCLLQHFLRYVECTSTLRSINKDVWLMVLEFALSSLTSGPLVPCSSSSSSSSSSSGSGQEAGEPSGPVDHCGEAPDQTIDRILEEYEDDGAWPLLIDNFVEWMREQRSSK</sequence>
<evidence type="ECO:0000256" key="1">
    <source>
        <dbReference type="RuleBase" id="RU410713"/>
    </source>
</evidence>
<accession>U6L0M1</accession>
<dbReference type="GO" id="GO:0032182">
    <property type="term" value="F:ubiquitin-like protein binding"/>
    <property type="evidence" value="ECO:0007669"/>
    <property type="project" value="TreeGrafter"/>
</dbReference>
<dbReference type="GO" id="GO:0045116">
    <property type="term" value="P:protein neddylation"/>
    <property type="evidence" value="ECO:0007669"/>
    <property type="project" value="TreeGrafter"/>
</dbReference>
<keyword evidence="5" id="KW-1185">Reference proteome</keyword>
<feature type="region of interest" description="Disordered" evidence="2">
    <location>
        <begin position="194"/>
        <end position="221"/>
    </location>
</feature>
<reference evidence="4" key="2">
    <citation type="submission" date="2013-10" db="EMBL/GenBank/DDBJ databases">
        <authorList>
            <person name="Aslett M."/>
        </authorList>
    </citation>
    <scope>NUCLEOTIDE SEQUENCE [LARGE SCALE GENOMIC DNA]</scope>
    <source>
        <strain evidence="4">Houghton</strain>
    </source>
</reference>
<feature type="compositionally biased region" description="Low complexity" evidence="2">
    <location>
        <begin position="194"/>
        <end position="205"/>
    </location>
</feature>